<organism evidence="6 7">
    <name type="scientific">Phyllosticta capitalensis</name>
    <dbReference type="NCBI Taxonomy" id="121624"/>
    <lineage>
        <taxon>Eukaryota</taxon>
        <taxon>Fungi</taxon>
        <taxon>Dikarya</taxon>
        <taxon>Ascomycota</taxon>
        <taxon>Pezizomycotina</taxon>
        <taxon>Dothideomycetes</taxon>
        <taxon>Dothideomycetes incertae sedis</taxon>
        <taxon>Botryosphaeriales</taxon>
        <taxon>Phyllostictaceae</taxon>
        <taxon>Phyllosticta</taxon>
    </lineage>
</organism>
<dbReference type="InterPro" id="IPR036388">
    <property type="entry name" value="WH-like_DNA-bd_sf"/>
</dbReference>
<feature type="domain" description="Methylated-DNA-[protein]-cysteine S-methyltransferase DNA binding" evidence="5">
    <location>
        <begin position="10"/>
        <end position="96"/>
    </location>
</feature>
<keyword evidence="4" id="KW-0227">DNA damage</keyword>
<keyword evidence="6" id="KW-0489">Methyltransferase</keyword>
<dbReference type="CDD" id="cd06445">
    <property type="entry name" value="ATase"/>
    <property type="match status" value="1"/>
</dbReference>
<protein>
    <recommendedName>
        <fullName evidence="3">Methylated-DNA--protein-cysteine methyltransferase</fullName>
        <ecNumber evidence="2">2.1.1.63</ecNumber>
    </recommendedName>
</protein>
<keyword evidence="6" id="KW-0808">Transferase</keyword>
<reference evidence="6 7" key="1">
    <citation type="submission" date="2024-04" db="EMBL/GenBank/DDBJ databases">
        <title>Phyllosticta paracitricarpa is synonymous to the EU quarantine fungus P. citricarpa based on phylogenomic analyses.</title>
        <authorList>
            <consortium name="Lawrence Berkeley National Laboratory"/>
            <person name="Van Ingen-Buijs V.A."/>
            <person name="Van Westerhoven A.C."/>
            <person name="Haridas S."/>
            <person name="Skiadas P."/>
            <person name="Martin F."/>
            <person name="Groenewald J.Z."/>
            <person name="Crous P.W."/>
            <person name="Seidl M.F."/>
        </authorList>
    </citation>
    <scope>NUCLEOTIDE SEQUENCE [LARGE SCALE GENOMIC DNA]</scope>
    <source>
        <strain evidence="6 7">CBS 123374</strain>
    </source>
</reference>
<gene>
    <name evidence="6" type="ORF">HDK90DRAFT_511031</name>
</gene>
<dbReference type="PANTHER" id="PTHR10815">
    <property type="entry name" value="METHYLATED-DNA--PROTEIN-CYSTEINE METHYLTRANSFERASE"/>
    <property type="match status" value="1"/>
</dbReference>
<dbReference type="EMBL" id="JBBWRZ010000005">
    <property type="protein sequence ID" value="KAK8235922.1"/>
    <property type="molecule type" value="Genomic_DNA"/>
</dbReference>
<dbReference type="InterPro" id="IPR036217">
    <property type="entry name" value="MethylDNA_cys_MeTrfase_DNAb"/>
</dbReference>
<keyword evidence="7" id="KW-1185">Reference proteome</keyword>
<dbReference type="Pfam" id="PF01035">
    <property type="entry name" value="DNA_binding_1"/>
    <property type="match status" value="1"/>
</dbReference>
<evidence type="ECO:0000256" key="2">
    <source>
        <dbReference type="ARBA" id="ARBA00011918"/>
    </source>
</evidence>
<comment type="similarity">
    <text evidence="1">Belongs to the MGMT family.</text>
</comment>
<evidence type="ECO:0000256" key="4">
    <source>
        <dbReference type="ARBA" id="ARBA00022763"/>
    </source>
</evidence>
<sequence>MARTQTVSAYQTRVYTLLQQIPAGRVTTYAALAAALNSSPRAVGGALRNNPFAPEVPCHRCIASSGFIGGFKGDWEKTPSGQNQASKLKLLEEEGVSFDADGMLVEKERRWDGFDTGKL</sequence>
<dbReference type="Gene3D" id="1.10.10.10">
    <property type="entry name" value="Winged helix-like DNA-binding domain superfamily/Winged helix DNA-binding domain"/>
    <property type="match status" value="1"/>
</dbReference>
<dbReference type="GO" id="GO:0032259">
    <property type="term" value="P:methylation"/>
    <property type="evidence" value="ECO:0007669"/>
    <property type="project" value="UniProtKB-KW"/>
</dbReference>
<dbReference type="SUPFAM" id="SSF46767">
    <property type="entry name" value="Methylated DNA-protein cysteine methyltransferase, C-terminal domain"/>
    <property type="match status" value="1"/>
</dbReference>
<name>A0ABR1YR52_9PEZI</name>
<evidence type="ECO:0000256" key="1">
    <source>
        <dbReference type="ARBA" id="ARBA00008711"/>
    </source>
</evidence>
<evidence type="ECO:0000259" key="5">
    <source>
        <dbReference type="Pfam" id="PF01035"/>
    </source>
</evidence>
<dbReference type="NCBIfam" id="TIGR00589">
    <property type="entry name" value="ogt"/>
    <property type="match status" value="1"/>
</dbReference>
<accession>A0ABR1YR52</accession>
<evidence type="ECO:0000313" key="7">
    <source>
        <dbReference type="Proteomes" id="UP001492380"/>
    </source>
</evidence>
<dbReference type="Proteomes" id="UP001492380">
    <property type="component" value="Unassembled WGS sequence"/>
</dbReference>
<dbReference type="EC" id="2.1.1.63" evidence="2"/>
<comment type="caution">
    <text evidence="6">The sequence shown here is derived from an EMBL/GenBank/DDBJ whole genome shotgun (WGS) entry which is preliminary data.</text>
</comment>
<dbReference type="GO" id="GO:0008168">
    <property type="term" value="F:methyltransferase activity"/>
    <property type="evidence" value="ECO:0007669"/>
    <property type="project" value="UniProtKB-KW"/>
</dbReference>
<evidence type="ECO:0000313" key="6">
    <source>
        <dbReference type="EMBL" id="KAK8235922.1"/>
    </source>
</evidence>
<dbReference type="PANTHER" id="PTHR10815:SF13">
    <property type="entry name" value="METHYLATED-DNA--PROTEIN-CYSTEINE METHYLTRANSFERASE"/>
    <property type="match status" value="1"/>
</dbReference>
<dbReference type="InterPro" id="IPR014048">
    <property type="entry name" value="MethylDNA_cys_MeTrfase_DNA-bd"/>
</dbReference>
<evidence type="ECO:0000256" key="3">
    <source>
        <dbReference type="ARBA" id="ARBA00015377"/>
    </source>
</evidence>
<proteinExistence type="inferred from homology"/>